<reference evidence="16" key="1">
    <citation type="submission" date="2020-08" db="EMBL/GenBank/DDBJ databases">
        <title>Genome public.</title>
        <authorList>
            <person name="Liu C."/>
            <person name="Sun Q."/>
        </authorList>
    </citation>
    <scope>NUCLEOTIDE SEQUENCE</scope>
    <source>
        <strain evidence="16">BX12</strain>
    </source>
</reference>
<evidence type="ECO:0000256" key="6">
    <source>
        <dbReference type="ARBA" id="ARBA00022692"/>
    </source>
</evidence>
<keyword evidence="7" id="KW-0677">Repeat</keyword>
<feature type="transmembrane region" description="Helical" evidence="14">
    <location>
        <begin position="573"/>
        <end position="592"/>
    </location>
</feature>
<keyword evidence="11 14" id="KW-1133">Transmembrane helix</keyword>
<dbReference type="GO" id="GO:0005524">
    <property type="term" value="F:ATP binding"/>
    <property type="evidence" value="ECO:0007669"/>
    <property type="project" value="UniProtKB-KW"/>
</dbReference>
<dbReference type="PROSITE" id="PS50893">
    <property type="entry name" value="ABC_TRANSPORTER_2"/>
    <property type="match status" value="2"/>
</dbReference>
<evidence type="ECO:0000256" key="10">
    <source>
        <dbReference type="ARBA" id="ARBA00022967"/>
    </source>
</evidence>
<dbReference type="Gene3D" id="3.40.50.300">
    <property type="entry name" value="P-loop containing nucleotide triphosphate hydrolases"/>
    <property type="match status" value="2"/>
</dbReference>
<dbReference type="Proteomes" id="UP000602647">
    <property type="component" value="Unassembled WGS sequence"/>
</dbReference>
<evidence type="ECO:0000256" key="8">
    <source>
        <dbReference type="ARBA" id="ARBA00022741"/>
    </source>
</evidence>
<feature type="transmembrane region" description="Helical" evidence="14">
    <location>
        <begin position="511"/>
        <end position="533"/>
    </location>
</feature>
<keyword evidence="10" id="KW-1278">Translocase</keyword>
<dbReference type="InterPro" id="IPR003339">
    <property type="entry name" value="ABC/ECF_trnsptr_transmembrane"/>
</dbReference>
<evidence type="ECO:0000313" key="16">
    <source>
        <dbReference type="EMBL" id="MBC6678481.1"/>
    </source>
</evidence>
<accession>A0A923NGD0</accession>
<dbReference type="PROSITE" id="PS00211">
    <property type="entry name" value="ABC_TRANSPORTER_1"/>
    <property type="match status" value="1"/>
</dbReference>
<dbReference type="SUPFAM" id="SSF52540">
    <property type="entry name" value="P-loop containing nucleoside triphosphate hydrolases"/>
    <property type="match status" value="2"/>
</dbReference>
<evidence type="ECO:0000256" key="5">
    <source>
        <dbReference type="ARBA" id="ARBA00022475"/>
    </source>
</evidence>
<comment type="subcellular location">
    <subcellularLocation>
        <location evidence="2">Cell membrane</location>
        <topology evidence="2">Peripheral membrane protein</topology>
    </subcellularLocation>
    <subcellularLocation>
        <location evidence="1">Membrane</location>
        <topology evidence="1">Multi-pass membrane protein</topology>
    </subcellularLocation>
</comment>
<keyword evidence="4" id="KW-0813">Transport</keyword>
<evidence type="ECO:0000256" key="14">
    <source>
        <dbReference type="SAM" id="Phobius"/>
    </source>
</evidence>
<dbReference type="EMBL" id="JACRYT010000001">
    <property type="protein sequence ID" value="MBC6678481.1"/>
    <property type="molecule type" value="Genomic_DNA"/>
</dbReference>
<dbReference type="Pfam" id="PF00005">
    <property type="entry name" value="ABC_tran"/>
    <property type="match status" value="2"/>
</dbReference>
<dbReference type="GO" id="GO:0042626">
    <property type="term" value="F:ATPase-coupled transmembrane transporter activity"/>
    <property type="evidence" value="ECO:0007669"/>
    <property type="project" value="TreeGrafter"/>
</dbReference>
<dbReference type="InterPro" id="IPR027417">
    <property type="entry name" value="P-loop_NTPase"/>
</dbReference>
<evidence type="ECO:0000256" key="11">
    <source>
        <dbReference type="ARBA" id="ARBA00022989"/>
    </source>
</evidence>
<dbReference type="InterPro" id="IPR015856">
    <property type="entry name" value="ABC_transpr_CbiO/EcfA_su"/>
</dbReference>
<comment type="function">
    <text evidence="13">Probably part of an ABC transporter complex. Responsible for energy coupling to the transport system.</text>
</comment>
<evidence type="ECO:0000256" key="7">
    <source>
        <dbReference type="ARBA" id="ARBA00022737"/>
    </source>
</evidence>
<sequence length="720" mass="79969">MIDFEFEFQYAEEKQPTLQKVGGSIPAGRCVVLCGGSGCGKSTLLRCINGLIPQFYEGELKGFCRLNGQDTAGIRIGEIGELAASVFQDPRSQFFTVNSSNEVAFGLENHGLPQDKIRRRVDEAFRIFHLERLKDRNVYELSSGERQLISILSAWAMDTDIFLLDEPTANLDFAATQQLKEILLALKKQGKTLLLSEHRLYYLADIADEFLVMADGEIKGKYTAAEAKAFSVERRQTLSLRTLDLAEITVPEKEPLPKTAPTALAVSDVCYTYGRKAGDTLSGVSFSVREHEIVGLVGANGCGKTTIGKLIAGLYRPSGGRIMLFGKSQNPKQLQKQVLFILQEAEFQFFTGSVLHELQYGHAVTPEFEAKTEALLKSMDMWDCRNRHPFSLSGGQMQRLTLMMAYLSDKPIVILDEPTAGQDAESLERCAALIREMRKEKTVLIITHDPELIAGACDRCIGLSDGHAEIEFPVHSERDLQAVRQYMERFHLSNAPAKKQHKERFHPATKLLYWLALLVVISTSNNHLVYAVYTALILLTAADGWLGTALAGGVSFGLLWAANALLPGTVFSFMLVLFPRIIAVGISMRTLIGRNEASRTLAALRNLRLPERLIMIVAVIFRFFPVLSGDMKLLRQSIRTRGAFVTPWQKLRALPSYIEILTVPMALRVIRIAETLSASAETRGIDLTRRKSNYLSLRFSAWDAVFCVLLAASIAAGLIL</sequence>
<keyword evidence="5" id="KW-1003">Cell membrane</keyword>
<gene>
    <name evidence="16" type="ORF">H9L42_01375</name>
</gene>
<comment type="similarity">
    <text evidence="3">Belongs to the ABC transporter superfamily.</text>
</comment>
<dbReference type="GO" id="GO:0016887">
    <property type="term" value="F:ATP hydrolysis activity"/>
    <property type="evidence" value="ECO:0007669"/>
    <property type="project" value="InterPro"/>
</dbReference>
<evidence type="ECO:0000256" key="3">
    <source>
        <dbReference type="ARBA" id="ARBA00005417"/>
    </source>
</evidence>
<evidence type="ECO:0000256" key="4">
    <source>
        <dbReference type="ARBA" id="ARBA00022448"/>
    </source>
</evidence>
<feature type="transmembrane region" description="Helical" evidence="14">
    <location>
        <begin position="699"/>
        <end position="719"/>
    </location>
</feature>
<dbReference type="InterPro" id="IPR050095">
    <property type="entry name" value="ECF_ABC_transporter_ATP-bd"/>
</dbReference>
<evidence type="ECO:0000256" key="1">
    <source>
        <dbReference type="ARBA" id="ARBA00004141"/>
    </source>
</evidence>
<evidence type="ECO:0000256" key="13">
    <source>
        <dbReference type="ARBA" id="ARBA00025157"/>
    </source>
</evidence>
<dbReference type="PANTHER" id="PTHR43553">
    <property type="entry name" value="HEAVY METAL TRANSPORTER"/>
    <property type="match status" value="1"/>
</dbReference>
<dbReference type="SMART" id="SM00382">
    <property type="entry name" value="AAA"/>
    <property type="match status" value="2"/>
</dbReference>
<dbReference type="GO" id="GO:0043190">
    <property type="term" value="C:ATP-binding cassette (ABC) transporter complex"/>
    <property type="evidence" value="ECO:0007669"/>
    <property type="project" value="TreeGrafter"/>
</dbReference>
<feature type="domain" description="ABC transporter" evidence="15">
    <location>
        <begin position="264"/>
        <end position="490"/>
    </location>
</feature>
<protein>
    <submittedName>
        <fullName evidence="16">ATP-binding cassette domain-containing protein</fullName>
    </submittedName>
</protein>
<evidence type="ECO:0000256" key="12">
    <source>
        <dbReference type="ARBA" id="ARBA00023136"/>
    </source>
</evidence>
<keyword evidence="17" id="KW-1185">Reference proteome</keyword>
<dbReference type="InterPro" id="IPR017871">
    <property type="entry name" value="ABC_transporter-like_CS"/>
</dbReference>
<dbReference type="RefSeq" id="WP_187301661.1">
    <property type="nucleotide sequence ID" value="NZ_JACRYT010000001.1"/>
</dbReference>
<organism evidence="16 17">
    <name type="scientific">Zhenpiania hominis</name>
    <dbReference type="NCBI Taxonomy" id="2763644"/>
    <lineage>
        <taxon>Bacteria</taxon>
        <taxon>Bacillati</taxon>
        <taxon>Bacillota</taxon>
        <taxon>Clostridia</taxon>
        <taxon>Peptostreptococcales</taxon>
        <taxon>Anaerovoracaceae</taxon>
        <taxon>Zhenpiania</taxon>
    </lineage>
</organism>
<dbReference type="Pfam" id="PF02361">
    <property type="entry name" value="CbiQ"/>
    <property type="match status" value="1"/>
</dbReference>
<evidence type="ECO:0000256" key="9">
    <source>
        <dbReference type="ARBA" id="ARBA00022840"/>
    </source>
</evidence>
<keyword evidence="9 16" id="KW-0067">ATP-binding</keyword>
<comment type="caution">
    <text evidence="16">The sequence shown here is derived from an EMBL/GenBank/DDBJ whole genome shotgun (WGS) entry which is preliminary data.</text>
</comment>
<evidence type="ECO:0000259" key="15">
    <source>
        <dbReference type="PROSITE" id="PS50893"/>
    </source>
</evidence>
<keyword evidence="6 14" id="KW-0812">Transmembrane</keyword>
<dbReference type="PANTHER" id="PTHR43553:SF23">
    <property type="entry name" value="ABC TRANSPORTER ATP-BINDING COMPONENT"/>
    <property type="match status" value="1"/>
</dbReference>
<keyword evidence="8" id="KW-0547">Nucleotide-binding</keyword>
<dbReference type="CDD" id="cd03225">
    <property type="entry name" value="ABC_cobalt_CbiO_domain1"/>
    <property type="match status" value="1"/>
</dbReference>
<evidence type="ECO:0000256" key="2">
    <source>
        <dbReference type="ARBA" id="ARBA00004202"/>
    </source>
</evidence>
<dbReference type="InterPro" id="IPR003439">
    <property type="entry name" value="ABC_transporter-like_ATP-bd"/>
</dbReference>
<feature type="transmembrane region" description="Helical" evidence="14">
    <location>
        <begin position="545"/>
        <end position="566"/>
    </location>
</feature>
<proteinExistence type="inferred from homology"/>
<evidence type="ECO:0000313" key="17">
    <source>
        <dbReference type="Proteomes" id="UP000602647"/>
    </source>
</evidence>
<dbReference type="AlphaFoldDB" id="A0A923NGD0"/>
<feature type="domain" description="ABC transporter" evidence="15">
    <location>
        <begin position="2"/>
        <end position="240"/>
    </location>
</feature>
<keyword evidence="12 14" id="KW-0472">Membrane</keyword>
<dbReference type="CDD" id="cd16914">
    <property type="entry name" value="EcfT"/>
    <property type="match status" value="1"/>
</dbReference>
<dbReference type="InterPro" id="IPR003593">
    <property type="entry name" value="AAA+_ATPase"/>
</dbReference>
<name>A0A923NGD0_9FIRM</name>